<evidence type="ECO:0000256" key="4">
    <source>
        <dbReference type="ARBA" id="ARBA00022989"/>
    </source>
</evidence>
<sequence>MPTRADLLALAAIALWASLAALGVTLAHVPPFLLTGLGLLVGSLLALPLSRFRLRAWAVPPATLALGVYGLFGFHLLLFSALRTAPALQVNLVNYLWPLGMVVLAPLMLPGLRWQAAQLAAALLGFAGAAVVILGGAGTGAGNGRGVLAGGWHAGYALALGSAFVWSTYSLALRRVPAFPTSAVGSFAAVSGVLSLACHAAWEPAVQLSPRDLALIAALGLGPLGGAFFLWDAALKAGDPRRIGLLAFLTPLLSTAVVLAVTGQALSTSLVLGGLMIVAAAAWGSRATTVRR</sequence>
<evidence type="ECO:0000259" key="7">
    <source>
        <dbReference type="Pfam" id="PF00892"/>
    </source>
</evidence>
<evidence type="ECO:0000256" key="2">
    <source>
        <dbReference type="ARBA" id="ARBA00007362"/>
    </source>
</evidence>
<protein>
    <submittedName>
        <fullName evidence="8">DMT family transporter</fullName>
    </submittedName>
</protein>
<name>A0ABS8X9S0_9BURK</name>
<dbReference type="InterPro" id="IPR050638">
    <property type="entry name" value="AA-Vitamin_Transporters"/>
</dbReference>
<keyword evidence="3 6" id="KW-0812">Transmembrane</keyword>
<feature type="transmembrane region" description="Helical" evidence="6">
    <location>
        <begin position="94"/>
        <end position="112"/>
    </location>
</feature>
<evidence type="ECO:0000313" key="9">
    <source>
        <dbReference type="Proteomes" id="UP001201463"/>
    </source>
</evidence>
<feature type="transmembrane region" description="Helical" evidence="6">
    <location>
        <begin position="33"/>
        <end position="50"/>
    </location>
</feature>
<proteinExistence type="inferred from homology"/>
<evidence type="ECO:0000313" key="8">
    <source>
        <dbReference type="EMBL" id="MCE4535677.1"/>
    </source>
</evidence>
<gene>
    <name evidence="8" type="ORF">LXT12_00170</name>
</gene>
<dbReference type="SUPFAM" id="SSF103481">
    <property type="entry name" value="Multidrug resistance efflux transporter EmrE"/>
    <property type="match status" value="2"/>
</dbReference>
<dbReference type="EMBL" id="JAJTWT010000001">
    <property type="protein sequence ID" value="MCE4535677.1"/>
    <property type="molecule type" value="Genomic_DNA"/>
</dbReference>
<feature type="domain" description="EamA" evidence="7">
    <location>
        <begin position="5"/>
        <end position="133"/>
    </location>
</feature>
<dbReference type="Pfam" id="PF00892">
    <property type="entry name" value="EamA"/>
    <property type="match status" value="2"/>
</dbReference>
<keyword evidence="5 6" id="KW-0472">Membrane</keyword>
<comment type="similarity">
    <text evidence="2">Belongs to the EamA transporter family.</text>
</comment>
<dbReference type="PANTHER" id="PTHR32322">
    <property type="entry name" value="INNER MEMBRANE TRANSPORTER"/>
    <property type="match status" value="1"/>
</dbReference>
<dbReference type="InterPro" id="IPR000620">
    <property type="entry name" value="EamA_dom"/>
</dbReference>
<dbReference type="Proteomes" id="UP001201463">
    <property type="component" value="Unassembled WGS sequence"/>
</dbReference>
<feature type="transmembrane region" description="Helical" evidence="6">
    <location>
        <begin position="62"/>
        <end position="82"/>
    </location>
</feature>
<organism evidence="8 9">
    <name type="scientific">Pelomonas caseinilytica</name>
    <dbReference type="NCBI Taxonomy" id="2906763"/>
    <lineage>
        <taxon>Bacteria</taxon>
        <taxon>Pseudomonadati</taxon>
        <taxon>Pseudomonadota</taxon>
        <taxon>Betaproteobacteria</taxon>
        <taxon>Burkholderiales</taxon>
        <taxon>Sphaerotilaceae</taxon>
        <taxon>Roseateles</taxon>
    </lineage>
</organism>
<accession>A0ABS8X9S0</accession>
<keyword evidence="4 6" id="KW-1133">Transmembrane helix</keyword>
<feature type="transmembrane region" description="Helical" evidence="6">
    <location>
        <begin position="243"/>
        <end position="261"/>
    </location>
</feature>
<dbReference type="RefSeq" id="WP_233388288.1">
    <property type="nucleotide sequence ID" value="NZ_JAJTWT010000001.1"/>
</dbReference>
<reference evidence="8 9" key="1">
    <citation type="submission" date="2021-12" db="EMBL/GenBank/DDBJ databases">
        <title>Genome seq of p7.</title>
        <authorList>
            <person name="Seo T."/>
        </authorList>
    </citation>
    <scope>NUCLEOTIDE SEQUENCE [LARGE SCALE GENOMIC DNA]</scope>
    <source>
        <strain evidence="8 9">P7</strain>
    </source>
</reference>
<feature type="domain" description="EamA" evidence="7">
    <location>
        <begin position="154"/>
        <end position="282"/>
    </location>
</feature>
<comment type="caution">
    <text evidence="8">The sequence shown here is derived from an EMBL/GenBank/DDBJ whole genome shotgun (WGS) entry which is preliminary data.</text>
</comment>
<feature type="transmembrane region" description="Helical" evidence="6">
    <location>
        <begin position="119"/>
        <end position="141"/>
    </location>
</feature>
<dbReference type="PANTHER" id="PTHR32322:SF2">
    <property type="entry name" value="EAMA DOMAIN-CONTAINING PROTEIN"/>
    <property type="match status" value="1"/>
</dbReference>
<feature type="transmembrane region" description="Helical" evidence="6">
    <location>
        <begin position="153"/>
        <end position="172"/>
    </location>
</feature>
<evidence type="ECO:0000256" key="3">
    <source>
        <dbReference type="ARBA" id="ARBA00022692"/>
    </source>
</evidence>
<feature type="transmembrane region" description="Helical" evidence="6">
    <location>
        <begin position="267"/>
        <end position="284"/>
    </location>
</feature>
<feature type="transmembrane region" description="Helical" evidence="6">
    <location>
        <begin position="184"/>
        <end position="202"/>
    </location>
</feature>
<evidence type="ECO:0000256" key="6">
    <source>
        <dbReference type="SAM" id="Phobius"/>
    </source>
</evidence>
<evidence type="ECO:0000256" key="5">
    <source>
        <dbReference type="ARBA" id="ARBA00023136"/>
    </source>
</evidence>
<comment type="subcellular location">
    <subcellularLocation>
        <location evidence="1">Membrane</location>
        <topology evidence="1">Multi-pass membrane protein</topology>
    </subcellularLocation>
</comment>
<keyword evidence="9" id="KW-1185">Reference proteome</keyword>
<dbReference type="InterPro" id="IPR037185">
    <property type="entry name" value="EmrE-like"/>
</dbReference>
<evidence type="ECO:0000256" key="1">
    <source>
        <dbReference type="ARBA" id="ARBA00004141"/>
    </source>
</evidence>
<feature type="transmembrane region" description="Helical" evidence="6">
    <location>
        <begin position="214"/>
        <end position="231"/>
    </location>
</feature>